<dbReference type="EMBL" id="OUUZ01000018">
    <property type="protein sequence ID" value="SPQ26964.1"/>
    <property type="molecule type" value="Genomic_DNA"/>
</dbReference>
<accession>A0A3S4AVH0</accession>
<gene>
    <name evidence="2" type="ORF">TT172_LOCUS9383</name>
</gene>
<feature type="compositionally biased region" description="Low complexity" evidence="1">
    <location>
        <begin position="295"/>
        <end position="309"/>
    </location>
</feature>
<dbReference type="AlphaFoldDB" id="A0A3S4AVH0"/>
<feature type="region of interest" description="Disordered" evidence="1">
    <location>
        <begin position="295"/>
        <end position="319"/>
    </location>
</feature>
<evidence type="ECO:0000313" key="3">
    <source>
        <dbReference type="Proteomes" id="UP000289323"/>
    </source>
</evidence>
<name>A0A3S4AVH0_9PEZI</name>
<feature type="compositionally biased region" description="Polar residues" evidence="1">
    <location>
        <begin position="16"/>
        <end position="28"/>
    </location>
</feature>
<feature type="region of interest" description="Disordered" evidence="1">
    <location>
        <begin position="363"/>
        <end position="412"/>
    </location>
</feature>
<feature type="region of interest" description="Disordered" evidence="1">
    <location>
        <begin position="11"/>
        <end position="100"/>
    </location>
</feature>
<reference evidence="2 3" key="1">
    <citation type="submission" date="2018-04" db="EMBL/GenBank/DDBJ databases">
        <authorList>
            <person name="Huttner S."/>
            <person name="Dainat J."/>
        </authorList>
    </citation>
    <scope>NUCLEOTIDE SEQUENCE [LARGE SCALE GENOMIC DNA]</scope>
</reference>
<feature type="compositionally biased region" description="Basic residues" evidence="1">
    <location>
        <begin position="559"/>
        <end position="571"/>
    </location>
</feature>
<feature type="compositionally biased region" description="Low complexity" evidence="1">
    <location>
        <begin position="575"/>
        <end position="585"/>
    </location>
</feature>
<organism evidence="2 3">
    <name type="scientific">Thermothielavioides terrestris</name>
    <dbReference type="NCBI Taxonomy" id="2587410"/>
    <lineage>
        <taxon>Eukaryota</taxon>
        <taxon>Fungi</taxon>
        <taxon>Dikarya</taxon>
        <taxon>Ascomycota</taxon>
        <taxon>Pezizomycotina</taxon>
        <taxon>Sordariomycetes</taxon>
        <taxon>Sordariomycetidae</taxon>
        <taxon>Sordariales</taxon>
        <taxon>Chaetomiaceae</taxon>
        <taxon>Thermothielavioides</taxon>
    </lineage>
</organism>
<feature type="compositionally biased region" description="Low complexity" evidence="1">
    <location>
        <begin position="391"/>
        <end position="406"/>
    </location>
</feature>
<proteinExistence type="predicted"/>
<feature type="compositionally biased region" description="Polar residues" evidence="1">
    <location>
        <begin position="431"/>
        <end position="448"/>
    </location>
</feature>
<feature type="compositionally biased region" description="Low complexity" evidence="1">
    <location>
        <begin position="364"/>
        <end position="380"/>
    </location>
</feature>
<protein>
    <submittedName>
        <fullName evidence="2">12b74a09-cbd7-4e80-a391-60721bdb47c1</fullName>
    </submittedName>
</protein>
<sequence length="591" mass="63415">MFLHLGASLHGHEFSNRPSSNIQQSPSHLRTPLLRSAFSPPKQRARAAADGPPAPSLRQRPVSDYIPREPSPVVRFREPEDEPLPTPATLDEPVSESELSDVTAAIDGAVPARPPRARRQRRVPHKSTTYPLGYPAPTIILKTKVMQKVFQPRLLLQLQKVREDGRSQPVLEVFPASRLAGPVVAPRLAKRFPGIFGVKRHLGYDDIVLVERDDDDSNADGADSDSDESLERRTILAVYSPLKHSEEAEIVLDDGSVWVARALPNGSYDFFHTDVKGNTTTVRWARRYAGAVTPTSVSADTTASSTASAQTRDGENDSTVSFSAAADNEAAQRTVHNVDDATKRLIAVTALWVALRSGWSQSYSPCSSTPESATASTATTGQRGRSRRNTWTRSSTTDTPRSPDLTGGEPSRVSLCLKRNSLPAQPLESATAGNNRSPAATPTVSRAPTPTPSPADAHPLPLPRRATSTGTAFTRRRQQASPPAVSLSSVEKPVTGVGTGTGTGTGVNATKKCPKLLAKKEQQQQRQQRGGGDEEEADLTSVAGSGAGAADGDRDGAKKSRMRWRLARWIHKLGSSSSSSSSSSSPSPPRR</sequence>
<feature type="region of interest" description="Disordered" evidence="1">
    <location>
        <begin position="425"/>
        <end position="591"/>
    </location>
</feature>
<evidence type="ECO:0000313" key="2">
    <source>
        <dbReference type="EMBL" id="SPQ26964.1"/>
    </source>
</evidence>
<evidence type="ECO:0000256" key="1">
    <source>
        <dbReference type="SAM" id="MobiDB-lite"/>
    </source>
</evidence>
<dbReference type="Proteomes" id="UP000289323">
    <property type="component" value="Unassembled WGS sequence"/>
</dbReference>